<dbReference type="CDD" id="cd01823">
    <property type="entry name" value="SEST_like"/>
    <property type="match status" value="1"/>
</dbReference>
<evidence type="ECO:0000256" key="2">
    <source>
        <dbReference type="SAM" id="SignalP"/>
    </source>
</evidence>
<gene>
    <name evidence="4" type="ORF">RND15_00450</name>
</gene>
<dbReference type="SUPFAM" id="SSF52266">
    <property type="entry name" value="SGNH hydrolase"/>
    <property type="match status" value="1"/>
</dbReference>
<feature type="domain" description="SGNH hydrolase-type esterase" evidence="3">
    <location>
        <begin position="51"/>
        <end position="291"/>
    </location>
</feature>
<protein>
    <submittedName>
        <fullName evidence="4">SGNH/GDSL hydrolase family protein</fullName>
        <ecNumber evidence="4">3.1.-.-</ecNumber>
    </submittedName>
</protein>
<name>A0ABU2X5L5_9ACTN</name>
<dbReference type="GO" id="GO:0016787">
    <property type="term" value="F:hydrolase activity"/>
    <property type="evidence" value="ECO:0007669"/>
    <property type="project" value="UniProtKB-KW"/>
</dbReference>
<dbReference type="InterPro" id="IPR013830">
    <property type="entry name" value="SGNH_hydro"/>
</dbReference>
<dbReference type="Gene3D" id="3.40.50.1110">
    <property type="entry name" value="SGNH hydrolase"/>
    <property type="match status" value="1"/>
</dbReference>
<accession>A0ABU2X5L5</accession>
<dbReference type="InterPro" id="IPR037460">
    <property type="entry name" value="SEST-like"/>
</dbReference>
<proteinExistence type="predicted"/>
<feature type="compositionally biased region" description="Polar residues" evidence="1">
    <location>
        <begin position="98"/>
        <end position="111"/>
    </location>
</feature>
<keyword evidence="4" id="KW-0378">Hydrolase</keyword>
<dbReference type="EMBL" id="JAVRFD010000001">
    <property type="protein sequence ID" value="MDT0541194.1"/>
    <property type="molecule type" value="Genomic_DNA"/>
</dbReference>
<dbReference type="Pfam" id="PF13472">
    <property type="entry name" value="Lipase_GDSL_2"/>
    <property type="match status" value="1"/>
</dbReference>
<dbReference type="InterPro" id="IPR006311">
    <property type="entry name" value="TAT_signal"/>
</dbReference>
<evidence type="ECO:0000313" key="4">
    <source>
        <dbReference type="EMBL" id="MDT0541194.1"/>
    </source>
</evidence>
<dbReference type="InterPro" id="IPR036514">
    <property type="entry name" value="SGNH_hydro_sf"/>
</dbReference>
<dbReference type="PROSITE" id="PS51318">
    <property type="entry name" value="TAT"/>
    <property type="match status" value="1"/>
</dbReference>
<reference evidence="4" key="1">
    <citation type="submission" date="2024-05" db="EMBL/GenBank/DDBJ databases">
        <title>30 novel species of actinomycetes from the DSMZ collection.</title>
        <authorList>
            <person name="Nouioui I."/>
        </authorList>
    </citation>
    <scope>NUCLEOTIDE SEQUENCE</scope>
    <source>
        <strain evidence="4">DSM 41529</strain>
    </source>
</reference>
<dbReference type="EC" id="3.1.-.-" evidence="4"/>
<keyword evidence="5" id="KW-1185">Reference proteome</keyword>
<sequence length="305" mass="31570">MNSTRLPGTRRPVKRSLGAVALAGVLVGAGTGAASAEPGPAAPASGEAYVALGDSFASGPLVPDITGPLACGRSTHNYPHELAARLNVASFKDVTCSGASTKHTTEPQSGSVLGLPTGTEPPQFDALSPDTTLVTLTFGGNDTGLVGVAQNCMTLDPGATPCKDRYTQGGVDQIAQRIEEFKPRIAAVLDGIHARSPRARVVAVGYGDYIKPGGCFPLQPVLGVDADYLQASVDRMNGAIAQAAATHGAEYVDLRTPSKGHDACAAPGDRWIEGFIPMHLAAPLHPNRQGEENYARIIDDQLQKG</sequence>
<keyword evidence="2" id="KW-0732">Signal</keyword>
<dbReference type="PANTHER" id="PTHR37981:SF1">
    <property type="entry name" value="SGNH HYDROLASE-TYPE ESTERASE DOMAIN-CONTAINING PROTEIN"/>
    <property type="match status" value="1"/>
</dbReference>
<evidence type="ECO:0000256" key="1">
    <source>
        <dbReference type="SAM" id="MobiDB-lite"/>
    </source>
</evidence>
<evidence type="ECO:0000259" key="3">
    <source>
        <dbReference type="Pfam" id="PF13472"/>
    </source>
</evidence>
<comment type="caution">
    <text evidence="4">The sequence shown here is derived from an EMBL/GenBank/DDBJ whole genome shotgun (WGS) entry which is preliminary data.</text>
</comment>
<dbReference type="Proteomes" id="UP001180754">
    <property type="component" value="Unassembled WGS sequence"/>
</dbReference>
<dbReference type="RefSeq" id="WP_311721451.1">
    <property type="nucleotide sequence ID" value="NZ_JAVRFD010000001.1"/>
</dbReference>
<feature type="signal peptide" evidence="2">
    <location>
        <begin position="1"/>
        <end position="36"/>
    </location>
</feature>
<evidence type="ECO:0000313" key="5">
    <source>
        <dbReference type="Proteomes" id="UP001180754"/>
    </source>
</evidence>
<feature type="region of interest" description="Disordered" evidence="1">
    <location>
        <begin position="98"/>
        <end position="120"/>
    </location>
</feature>
<organism evidence="4 5">
    <name type="scientific">Streptomyces lonegramiae</name>
    <dbReference type="NCBI Taxonomy" id="3075524"/>
    <lineage>
        <taxon>Bacteria</taxon>
        <taxon>Bacillati</taxon>
        <taxon>Actinomycetota</taxon>
        <taxon>Actinomycetes</taxon>
        <taxon>Kitasatosporales</taxon>
        <taxon>Streptomycetaceae</taxon>
        <taxon>Streptomyces</taxon>
    </lineage>
</organism>
<dbReference type="PANTHER" id="PTHR37981">
    <property type="entry name" value="LIPASE 2"/>
    <property type="match status" value="1"/>
</dbReference>
<feature type="chain" id="PRO_5046157659" evidence="2">
    <location>
        <begin position="37"/>
        <end position="305"/>
    </location>
</feature>